<dbReference type="AlphaFoldDB" id="A0A3N4N360"/>
<dbReference type="EMBL" id="RPFL01000002">
    <property type="protein sequence ID" value="RPD90531.1"/>
    <property type="molecule type" value="Genomic_DNA"/>
</dbReference>
<comment type="caution">
    <text evidence="1">The sequence shown here is derived from an EMBL/GenBank/DDBJ whole genome shotgun (WGS) entry which is preliminary data.</text>
</comment>
<keyword evidence="1" id="KW-0449">Lipoprotein</keyword>
<protein>
    <submittedName>
        <fullName evidence="1">Lipoprotein signal peptidase</fullName>
    </submittedName>
</protein>
<proteinExistence type="predicted"/>
<evidence type="ECO:0000313" key="2">
    <source>
        <dbReference type="Proteomes" id="UP000272412"/>
    </source>
</evidence>
<accession>A0A3N4N360</accession>
<name>A0A3N4N360_9NEIS</name>
<organism evidence="1 2">
    <name type="scientific">Neisseria weixii</name>
    <dbReference type="NCBI Taxonomy" id="1853276"/>
    <lineage>
        <taxon>Bacteria</taxon>
        <taxon>Pseudomonadati</taxon>
        <taxon>Pseudomonadota</taxon>
        <taxon>Betaproteobacteria</taxon>
        <taxon>Neisseriales</taxon>
        <taxon>Neisseriaceae</taxon>
        <taxon>Neisseria</taxon>
    </lineage>
</organism>
<gene>
    <name evidence="1" type="ORF">EGK74_01510</name>
</gene>
<sequence>MQNSYLWHISSLCAARKLAYLHDISSLSVLRQFELHSHLGFCKDPII</sequence>
<reference evidence="1 2" key="1">
    <citation type="submission" date="2018-11" db="EMBL/GenBank/DDBJ databases">
        <title>Neisseria weixii sp. nov. isolated from the rectal contents of plateau pika (Ochotona cruzoniae).</title>
        <authorList>
            <person name="Zhang G."/>
        </authorList>
    </citation>
    <scope>NUCLEOTIDE SEQUENCE [LARGE SCALE GENOMIC DNA]</scope>
    <source>
        <strain evidence="1 2">10009</strain>
    </source>
</reference>
<evidence type="ECO:0000313" key="1">
    <source>
        <dbReference type="EMBL" id="RPD90531.1"/>
    </source>
</evidence>
<dbReference type="Proteomes" id="UP000272412">
    <property type="component" value="Unassembled WGS sequence"/>
</dbReference>
<keyword evidence="2" id="KW-1185">Reference proteome</keyword>
<dbReference type="KEGG" id="nwx:CGZ65_06255"/>